<organism evidence="8 9">
    <name type="scientific">Nocardiopsis alborubida</name>
    <dbReference type="NCBI Taxonomy" id="146802"/>
    <lineage>
        <taxon>Bacteria</taxon>
        <taxon>Bacillati</taxon>
        <taxon>Actinomycetota</taxon>
        <taxon>Actinomycetes</taxon>
        <taxon>Streptosporangiales</taxon>
        <taxon>Nocardiopsidaceae</taxon>
        <taxon>Nocardiopsis</taxon>
    </lineage>
</organism>
<evidence type="ECO:0000256" key="6">
    <source>
        <dbReference type="SAM" id="SignalP"/>
    </source>
</evidence>
<keyword evidence="3 4" id="KW-0592">Phosphate transport</keyword>
<sequence length="392" mass="40865">MRNGRSKLAVLAAIPLLAAACSSGGDTGGDSSGGGGGDLSASLTGAGASFPDPLFQDWIYTYSNDVQPGVSVNYQSVGSGAGVEQFLEQTVDFGSSEEPLGEEDLTAAADARGCEAVQFPVVFGAVVIAFNNPELDGLVLDPATIAAIYDREITTFDDPAIAELNPDMELPGDEIIPVHRSDSSGTTYVFSHYLSTEVDSWADKYGEGKEIEWADGLVGGQQNDGVAQGITQNPGGIGYVNQSFAQEAGLSVAHIVNEDGNPIEPTLESTIAASEEAEIPENFQFAIDNIGGEGYPIAGSNWIFTYTCGYEQANADAIIDFWTWALTDQGARDLAGELGYAPLGEELTDRVVAELEKTNSENGGADAGAEEEAGSEESAEESAPAEDEAATE</sequence>
<dbReference type="InterPro" id="IPR050962">
    <property type="entry name" value="Phosphate-bind_PstS"/>
</dbReference>
<dbReference type="PIRSF" id="PIRSF002756">
    <property type="entry name" value="PstS"/>
    <property type="match status" value="1"/>
</dbReference>
<dbReference type="PROSITE" id="PS51257">
    <property type="entry name" value="PROKAR_LIPOPROTEIN"/>
    <property type="match status" value="1"/>
</dbReference>
<evidence type="ECO:0000256" key="5">
    <source>
        <dbReference type="SAM" id="MobiDB-lite"/>
    </source>
</evidence>
<dbReference type="SUPFAM" id="SSF53850">
    <property type="entry name" value="Periplasmic binding protein-like II"/>
    <property type="match status" value="1"/>
</dbReference>
<keyword evidence="9" id="KW-1185">Reference proteome</keyword>
<dbReference type="Pfam" id="PF12849">
    <property type="entry name" value="PBP_like_2"/>
    <property type="match status" value="1"/>
</dbReference>
<evidence type="ECO:0000256" key="1">
    <source>
        <dbReference type="ARBA" id="ARBA00008725"/>
    </source>
</evidence>
<evidence type="ECO:0000259" key="7">
    <source>
        <dbReference type="Pfam" id="PF12849"/>
    </source>
</evidence>
<feature type="signal peptide" evidence="6">
    <location>
        <begin position="1"/>
        <end position="20"/>
    </location>
</feature>
<gene>
    <name evidence="8" type="primary">pstS</name>
    <name evidence="8" type="ORF">HGB44_23795</name>
</gene>
<dbReference type="EMBL" id="JAAXPG010000026">
    <property type="protein sequence ID" value="NKZ00665.1"/>
    <property type="molecule type" value="Genomic_DNA"/>
</dbReference>
<protein>
    <recommendedName>
        <fullName evidence="4">Phosphate-binding protein</fullName>
    </recommendedName>
</protein>
<keyword evidence="2 4" id="KW-0813">Transport</keyword>
<comment type="similarity">
    <text evidence="1 4">Belongs to the PstS family.</text>
</comment>
<dbReference type="PANTHER" id="PTHR42996">
    <property type="entry name" value="PHOSPHATE-BINDING PROTEIN PSTS"/>
    <property type="match status" value="1"/>
</dbReference>
<dbReference type="CDD" id="cd13565">
    <property type="entry name" value="PBP2_PstS"/>
    <property type="match status" value="1"/>
</dbReference>
<keyword evidence="6" id="KW-0732">Signal</keyword>
<reference evidence="8 9" key="1">
    <citation type="submission" date="2020-04" db="EMBL/GenBank/DDBJ databases">
        <title>MicrobeNet Type strains.</title>
        <authorList>
            <person name="Nicholson A.C."/>
        </authorList>
    </citation>
    <scope>NUCLEOTIDE SEQUENCE [LARGE SCALE GENOMIC DNA]</scope>
    <source>
        <strain evidence="8 9">ATCC 23612</strain>
    </source>
</reference>
<comment type="caution">
    <text evidence="8">The sequence shown here is derived from an EMBL/GenBank/DDBJ whole genome shotgun (WGS) entry which is preliminary data.</text>
</comment>
<name>A0A7X6MGL9_9ACTN</name>
<dbReference type="AlphaFoldDB" id="A0A7X6MGL9"/>
<accession>A0A7X6MGL9</accession>
<dbReference type="Proteomes" id="UP000553209">
    <property type="component" value="Unassembled WGS sequence"/>
</dbReference>
<evidence type="ECO:0000256" key="4">
    <source>
        <dbReference type="PIRNR" id="PIRNR002756"/>
    </source>
</evidence>
<dbReference type="NCBIfam" id="TIGR00975">
    <property type="entry name" value="3a0107s03"/>
    <property type="match status" value="1"/>
</dbReference>
<dbReference type="RefSeq" id="WP_061081504.1">
    <property type="nucleotide sequence ID" value="NZ_JAAXPG010000026.1"/>
</dbReference>
<feature type="chain" id="PRO_5039323421" description="Phosphate-binding protein" evidence="6">
    <location>
        <begin position="21"/>
        <end position="392"/>
    </location>
</feature>
<feature type="compositionally biased region" description="Acidic residues" evidence="5">
    <location>
        <begin position="368"/>
        <end position="392"/>
    </location>
</feature>
<feature type="domain" description="PBP" evidence="7">
    <location>
        <begin position="40"/>
        <end position="328"/>
    </location>
</feature>
<dbReference type="GO" id="GO:0043190">
    <property type="term" value="C:ATP-binding cassette (ABC) transporter complex"/>
    <property type="evidence" value="ECO:0007669"/>
    <property type="project" value="InterPro"/>
</dbReference>
<dbReference type="PANTHER" id="PTHR42996:SF1">
    <property type="entry name" value="PHOSPHATE-BINDING PROTEIN PSTS"/>
    <property type="match status" value="1"/>
</dbReference>
<dbReference type="GO" id="GO:0035435">
    <property type="term" value="P:phosphate ion transmembrane transport"/>
    <property type="evidence" value="ECO:0007669"/>
    <property type="project" value="InterPro"/>
</dbReference>
<evidence type="ECO:0000313" key="9">
    <source>
        <dbReference type="Proteomes" id="UP000553209"/>
    </source>
</evidence>
<feature type="region of interest" description="Disordered" evidence="5">
    <location>
        <begin position="354"/>
        <end position="392"/>
    </location>
</feature>
<dbReference type="InterPro" id="IPR024370">
    <property type="entry name" value="PBP_domain"/>
</dbReference>
<dbReference type="GO" id="GO:0042301">
    <property type="term" value="F:phosphate ion binding"/>
    <property type="evidence" value="ECO:0007669"/>
    <property type="project" value="InterPro"/>
</dbReference>
<evidence type="ECO:0000256" key="3">
    <source>
        <dbReference type="ARBA" id="ARBA00022592"/>
    </source>
</evidence>
<dbReference type="InterPro" id="IPR005673">
    <property type="entry name" value="ABC_phos-bd_PstS"/>
</dbReference>
<evidence type="ECO:0000256" key="2">
    <source>
        <dbReference type="ARBA" id="ARBA00022448"/>
    </source>
</evidence>
<dbReference type="Gene3D" id="3.40.190.10">
    <property type="entry name" value="Periplasmic binding protein-like II"/>
    <property type="match status" value="2"/>
</dbReference>
<proteinExistence type="inferred from homology"/>
<evidence type="ECO:0000313" key="8">
    <source>
        <dbReference type="EMBL" id="NKZ00665.1"/>
    </source>
</evidence>